<dbReference type="Proteomes" id="UP000238390">
    <property type="component" value="Chromosome"/>
</dbReference>
<keyword evidence="3" id="KW-1185">Reference proteome</keyword>
<evidence type="ECO:0000313" key="3">
    <source>
        <dbReference type="Proteomes" id="UP000238390"/>
    </source>
</evidence>
<dbReference type="EMBL" id="CP027169">
    <property type="protein sequence ID" value="AVK06852.1"/>
    <property type="molecule type" value="Genomic_DNA"/>
</dbReference>
<accession>A0A2R3IY49</accession>
<sequence length="43" mass="4866">MRKHTQATDGRPAMPLPEEPSQGAPGQADKGSEWHSNKRMFFR</sequence>
<gene>
    <name evidence="2" type="ORF">CSB93_4710</name>
</gene>
<feature type="region of interest" description="Disordered" evidence="1">
    <location>
        <begin position="1"/>
        <end position="43"/>
    </location>
</feature>
<evidence type="ECO:0000313" key="2">
    <source>
        <dbReference type="EMBL" id="AVK06852.1"/>
    </source>
</evidence>
<proteinExistence type="predicted"/>
<evidence type="ECO:0000256" key="1">
    <source>
        <dbReference type="SAM" id="MobiDB-lite"/>
    </source>
</evidence>
<organism evidence="2 3">
    <name type="scientific">Pseudomonas paraeruginosa</name>
    <dbReference type="NCBI Taxonomy" id="2994495"/>
    <lineage>
        <taxon>Bacteria</taxon>
        <taxon>Pseudomonadati</taxon>
        <taxon>Pseudomonadota</taxon>
        <taxon>Gammaproteobacteria</taxon>
        <taxon>Pseudomonadales</taxon>
        <taxon>Pseudomonadaceae</taxon>
        <taxon>Pseudomonas</taxon>
    </lineage>
</organism>
<reference evidence="2 3" key="1">
    <citation type="submission" date="2018-02" db="EMBL/GenBank/DDBJ databases">
        <title>FDA/CDC Antimicrobial Resistant Isolate Bank Genome Sequencing.</title>
        <authorList>
            <person name="Benahmed F.H."/>
            <person name="Lutgring J.D."/>
            <person name="Yoo B."/>
            <person name="Machado M."/>
            <person name="Brown A."/>
            <person name="McAllister G."/>
            <person name="Perry A."/>
            <person name="Halpin A.L."/>
            <person name="Vavikolanu K."/>
            <person name="Ott S."/>
            <person name="Zhao X."/>
            <person name="Tallon L.J."/>
            <person name="Sadzewicz L."/>
            <person name="Aluvathingal J."/>
            <person name="Nadendla S."/>
            <person name="Voskania-kordi A."/>
            <person name="Simonyan V."/>
            <person name="Patel J."/>
            <person name="Shawar R.M."/>
        </authorList>
    </citation>
    <scope>NUCLEOTIDE SEQUENCE [LARGE SCALE GENOMIC DNA]</scope>
    <source>
        <strain evidence="2 3">AR_0356</strain>
    </source>
</reference>
<dbReference type="AlphaFoldDB" id="A0A2R3IY49"/>
<protein>
    <submittedName>
        <fullName evidence="2">Uncharacterized protein</fullName>
    </submittedName>
</protein>
<name>A0A2R3IY49_9PSED</name>